<dbReference type="GO" id="GO:0016787">
    <property type="term" value="F:hydrolase activity"/>
    <property type="evidence" value="ECO:0007669"/>
    <property type="project" value="UniProtKB-KW"/>
</dbReference>
<feature type="domain" description="Isochorismatase-like" evidence="2">
    <location>
        <begin position="4"/>
        <end position="144"/>
    </location>
</feature>
<dbReference type="Proteomes" id="UP001164653">
    <property type="component" value="Chromosome"/>
</dbReference>
<dbReference type="InterPro" id="IPR000868">
    <property type="entry name" value="Isochorismatase-like_dom"/>
</dbReference>
<evidence type="ECO:0000313" key="4">
    <source>
        <dbReference type="Proteomes" id="UP001164653"/>
    </source>
</evidence>
<sequence>MRKAFLIIDMQKGSFTDETPRYDSPLIIERINHIAASFRANSLPVIFIQHDGTGSGEFVPQTKEWELLDGLERDAGDIFIDKYANDVFYRSALAKKLDSLSVSELVIAGCATDFCVEATVQSALAKDFNITVAADAHTTADRPHLKAVQVIEHYNWVWKNMLSTKGSIRVVPSFAVLKELDLKSAMAGRQ</sequence>
<evidence type="ECO:0000259" key="2">
    <source>
        <dbReference type="Pfam" id="PF00857"/>
    </source>
</evidence>
<keyword evidence="4" id="KW-1185">Reference proteome</keyword>
<dbReference type="InterPro" id="IPR036380">
    <property type="entry name" value="Isochorismatase-like_sf"/>
</dbReference>
<proteinExistence type="predicted"/>
<dbReference type="RefSeq" id="WP_244819358.1">
    <property type="nucleotide sequence ID" value="NZ_CP112998.1"/>
</dbReference>
<dbReference type="Gene3D" id="3.40.50.850">
    <property type="entry name" value="Isochorismatase-like"/>
    <property type="match status" value="1"/>
</dbReference>
<dbReference type="EMBL" id="CP112998">
    <property type="protein sequence ID" value="WAC13534.1"/>
    <property type="molecule type" value="Genomic_DNA"/>
</dbReference>
<evidence type="ECO:0000313" key="3">
    <source>
        <dbReference type="EMBL" id="WAC13534.1"/>
    </source>
</evidence>
<dbReference type="CDD" id="cd01014">
    <property type="entry name" value="nicotinamidase_related"/>
    <property type="match status" value="1"/>
</dbReference>
<accession>A0A9E8NBD9</accession>
<dbReference type="KEGG" id="dpf:ON006_06170"/>
<organism evidence="3 4">
    <name type="scientific">Dyadobacter pollutisoli</name>
    <dbReference type="NCBI Taxonomy" id="2910158"/>
    <lineage>
        <taxon>Bacteria</taxon>
        <taxon>Pseudomonadati</taxon>
        <taxon>Bacteroidota</taxon>
        <taxon>Cytophagia</taxon>
        <taxon>Cytophagales</taxon>
        <taxon>Spirosomataceae</taxon>
        <taxon>Dyadobacter</taxon>
    </lineage>
</organism>
<dbReference type="SUPFAM" id="SSF52499">
    <property type="entry name" value="Isochorismatase-like hydrolases"/>
    <property type="match status" value="1"/>
</dbReference>
<gene>
    <name evidence="3" type="ORF">ON006_06170</name>
</gene>
<dbReference type="PANTHER" id="PTHR43540">
    <property type="entry name" value="PEROXYUREIDOACRYLATE/UREIDOACRYLATE AMIDOHYDROLASE-RELATED"/>
    <property type="match status" value="1"/>
</dbReference>
<protein>
    <submittedName>
        <fullName evidence="3">Cysteine hydrolase family protein</fullName>
    </submittedName>
</protein>
<keyword evidence="1 3" id="KW-0378">Hydrolase</keyword>
<dbReference type="InterPro" id="IPR050272">
    <property type="entry name" value="Isochorismatase-like_hydrls"/>
</dbReference>
<dbReference type="Pfam" id="PF00857">
    <property type="entry name" value="Isochorismatase"/>
    <property type="match status" value="1"/>
</dbReference>
<reference evidence="3" key="1">
    <citation type="submission" date="2022-11" db="EMBL/GenBank/DDBJ databases">
        <title>Dyadobacter pollutisoli sp. nov., isolated from plastic dumped soil.</title>
        <authorList>
            <person name="Kim J.M."/>
            <person name="Kim K.R."/>
            <person name="Lee J.K."/>
            <person name="Hao L."/>
            <person name="Jeon C.O."/>
        </authorList>
    </citation>
    <scope>NUCLEOTIDE SEQUENCE</scope>
    <source>
        <strain evidence="3">U1</strain>
    </source>
</reference>
<evidence type="ECO:0000256" key="1">
    <source>
        <dbReference type="ARBA" id="ARBA00022801"/>
    </source>
</evidence>
<dbReference type="AlphaFoldDB" id="A0A9E8NBD9"/>
<name>A0A9E8NBD9_9BACT</name>
<dbReference type="PANTHER" id="PTHR43540:SF14">
    <property type="entry name" value="ISOCHORISMATASE"/>
    <property type="match status" value="1"/>
</dbReference>